<evidence type="ECO:0000256" key="7">
    <source>
        <dbReference type="ARBA" id="ARBA00022679"/>
    </source>
</evidence>
<sequence>MPRSLALDVLDAVLRRKRPLDEAFESHPRLRTLEPRDRAFARALAWGVLRRAGQLDDLIGRALNSPLPAKARQTHDVLRLGAFQILFLETPAHAAVNTSVDLAQKHGCGPYKKLVNAVLRRLTREGKAWRAVQDEALLNTPDWLWRIWSETYGQETARAMARAHLNEPPLDLSIAKGDPHDWATRLDGAALPTGSVRLRPGGPITALEGFADGAWWVQDVAATLPGRLLGDVAGLSVIDLCAAPGGKTCQLAASGARVTAIDRSENRLRKVKENLDRLRLEADIVAADARTWRPSTPADALLLDAPCSATGTIRRHPDVPHVKTPQDIARLTQTQRQLLDGARDMVRPGGLLVYCTCSLQPEEGEAQIAAFLDAEPGFAREAIDPTELSLPVGALSANGELRTLPHFQPDSVPGAPPISSVESGGMDGFYAARLRRL</sequence>
<feature type="binding site" evidence="13">
    <location>
        <begin position="241"/>
        <end position="247"/>
    </location>
    <ligand>
        <name>S-adenosyl-L-methionine</name>
        <dbReference type="ChEBI" id="CHEBI:59789"/>
    </ligand>
</feature>
<evidence type="ECO:0000259" key="15">
    <source>
        <dbReference type="PROSITE" id="PS51686"/>
    </source>
</evidence>
<dbReference type="RefSeq" id="WP_132937569.1">
    <property type="nucleotide sequence ID" value="NZ_CP119676.1"/>
</dbReference>
<feature type="binding site" evidence="13">
    <location>
        <position position="288"/>
    </location>
    <ligand>
        <name>S-adenosyl-L-methionine</name>
        <dbReference type="ChEBI" id="CHEBI:59789"/>
    </ligand>
</feature>
<dbReference type="SUPFAM" id="SSF48013">
    <property type="entry name" value="NusB-like"/>
    <property type="match status" value="1"/>
</dbReference>
<feature type="coiled-coil region" evidence="14">
    <location>
        <begin position="261"/>
        <end position="288"/>
    </location>
</feature>
<dbReference type="InterPro" id="IPR004573">
    <property type="entry name" value="rRNA_ssu_MeTfrase_B"/>
</dbReference>
<evidence type="ECO:0000256" key="2">
    <source>
        <dbReference type="ARBA" id="ARBA00004496"/>
    </source>
</evidence>
<dbReference type="PANTHER" id="PTHR22807:SF61">
    <property type="entry name" value="NOL1_NOP2_SUN FAMILY PROTEIN _ ANTITERMINATION NUSB DOMAIN-CONTAINING PROTEIN"/>
    <property type="match status" value="1"/>
</dbReference>
<evidence type="ECO:0000256" key="13">
    <source>
        <dbReference type="PROSITE-ProRule" id="PRU01023"/>
    </source>
</evidence>
<comment type="catalytic activity">
    <reaction evidence="12">
        <text>cytidine(967) in 16S rRNA + S-adenosyl-L-methionine = 5-methylcytidine(967) in 16S rRNA + S-adenosyl-L-homocysteine + H(+)</text>
        <dbReference type="Rhea" id="RHEA:42748"/>
        <dbReference type="Rhea" id="RHEA-COMP:10219"/>
        <dbReference type="Rhea" id="RHEA-COMP:10220"/>
        <dbReference type="ChEBI" id="CHEBI:15378"/>
        <dbReference type="ChEBI" id="CHEBI:57856"/>
        <dbReference type="ChEBI" id="CHEBI:59789"/>
        <dbReference type="ChEBI" id="CHEBI:74483"/>
        <dbReference type="ChEBI" id="CHEBI:82748"/>
        <dbReference type="EC" id="2.1.1.176"/>
    </reaction>
</comment>
<dbReference type="InterPro" id="IPR029063">
    <property type="entry name" value="SAM-dependent_MTases_sf"/>
</dbReference>
<dbReference type="AlphaFoldDB" id="A0A4R3JHK2"/>
<dbReference type="NCBIfam" id="TIGR00563">
    <property type="entry name" value="rsmB"/>
    <property type="match status" value="1"/>
</dbReference>
<evidence type="ECO:0000313" key="17">
    <source>
        <dbReference type="Proteomes" id="UP000295304"/>
    </source>
</evidence>
<evidence type="ECO:0000256" key="5">
    <source>
        <dbReference type="ARBA" id="ARBA00022552"/>
    </source>
</evidence>
<dbReference type="GO" id="GO:0005737">
    <property type="term" value="C:cytoplasm"/>
    <property type="evidence" value="ECO:0007669"/>
    <property type="project" value="UniProtKB-SubCell"/>
</dbReference>
<organism evidence="16 17">
    <name type="scientific">Varunaivibrio sulfuroxidans</name>
    <dbReference type="NCBI Taxonomy" id="1773489"/>
    <lineage>
        <taxon>Bacteria</taxon>
        <taxon>Pseudomonadati</taxon>
        <taxon>Pseudomonadota</taxon>
        <taxon>Alphaproteobacteria</taxon>
        <taxon>Rhodospirillales</taxon>
        <taxon>Magnetovibrionaceae</taxon>
        <taxon>Varunaivibrio</taxon>
    </lineage>
</organism>
<protein>
    <recommendedName>
        <fullName evidence="3">16S rRNA (cytosine(967)-C(5))-methyltransferase</fullName>
        <ecNumber evidence="3">2.1.1.176</ecNumber>
    </recommendedName>
    <alternativeName>
        <fullName evidence="10">16S rRNA m5C967 methyltransferase</fullName>
    </alternativeName>
    <alternativeName>
        <fullName evidence="11">rRNA (cytosine-C(5)-)-methyltransferase RsmB</fullName>
    </alternativeName>
</protein>
<comment type="similarity">
    <text evidence="13">Belongs to the class I-like SAM-binding methyltransferase superfamily. RsmB/NOP family.</text>
</comment>
<evidence type="ECO:0000256" key="12">
    <source>
        <dbReference type="ARBA" id="ARBA00047283"/>
    </source>
</evidence>
<feature type="binding site" evidence="13">
    <location>
        <position position="262"/>
    </location>
    <ligand>
        <name>S-adenosyl-L-methionine</name>
        <dbReference type="ChEBI" id="CHEBI:59789"/>
    </ligand>
</feature>
<feature type="binding site" evidence="13">
    <location>
        <position position="304"/>
    </location>
    <ligand>
        <name>S-adenosyl-L-methionine</name>
        <dbReference type="ChEBI" id="CHEBI:59789"/>
    </ligand>
</feature>
<keyword evidence="17" id="KW-1185">Reference proteome</keyword>
<dbReference type="EC" id="2.1.1.176" evidence="3"/>
<comment type="caution">
    <text evidence="16">The sequence shown here is derived from an EMBL/GenBank/DDBJ whole genome shotgun (WGS) entry which is preliminary data.</text>
</comment>
<proteinExistence type="inferred from homology"/>
<dbReference type="SUPFAM" id="SSF53335">
    <property type="entry name" value="S-adenosyl-L-methionine-dependent methyltransferases"/>
    <property type="match status" value="1"/>
</dbReference>
<evidence type="ECO:0000256" key="8">
    <source>
        <dbReference type="ARBA" id="ARBA00022691"/>
    </source>
</evidence>
<keyword evidence="4" id="KW-0963">Cytoplasm</keyword>
<dbReference type="EMBL" id="SLZW01000001">
    <property type="protein sequence ID" value="TCS64823.1"/>
    <property type="molecule type" value="Genomic_DNA"/>
</dbReference>
<dbReference type="GO" id="GO:0006355">
    <property type="term" value="P:regulation of DNA-templated transcription"/>
    <property type="evidence" value="ECO:0007669"/>
    <property type="project" value="InterPro"/>
</dbReference>
<comment type="function">
    <text evidence="1">Specifically methylates the cytosine at position 967 (m5C967) of 16S rRNA.</text>
</comment>
<dbReference type="Gene3D" id="1.10.940.10">
    <property type="entry name" value="NusB-like"/>
    <property type="match status" value="1"/>
</dbReference>
<keyword evidence="8 13" id="KW-0949">S-adenosyl-L-methionine</keyword>
<dbReference type="FunFam" id="3.40.50.150:FF:000257">
    <property type="entry name" value="16S rRNA methyltransferase"/>
    <property type="match status" value="1"/>
</dbReference>
<dbReference type="CDD" id="cd02440">
    <property type="entry name" value="AdoMet_MTases"/>
    <property type="match status" value="1"/>
</dbReference>
<evidence type="ECO:0000313" key="16">
    <source>
        <dbReference type="EMBL" id="TCS64823.1"/>
    </source>
</evidence>
<evidence type="ECO:0000256" key="14">
    <source>
        <dbReference type="SAM" id="Coils"/>
    </source>
</evidence>
<name>A0A4R3JHK2_9PROT</name>
<dbReference type="InterPro" id="IPR049560">
    <property type="entry name" value="MeTrfase_RsmB-F_NOP2_cat"/>
</dbReference>
<dbReference type="Pfam" id="PF01189">
    <property type="entry name" value="Methyltr_RsmB-F"/>
    <property type="match status" value="1"/>
</dbReference>
<evidence type="ECO:0000256" key="9">
    <source>
        <dbReference type="ARBA" id="ARBA00022884"/>
    </source>
</evidence>
<evidence type="ECO:0000256" key="1">
    <source>
        <dbReference type="ARBA" id="ARBA00002724"/>
    </source>
</evidence>
<reference evidence="16 17" key="1">
    <citation type="submission" date="2019-03" db="EMBL/GenBank/DDBJ databases">
        <title>Genomic Encyclopedia of Type Strains, Phase IV (KMG-IV): sequencing the most valuable type-strain genomes for metagenomic binning, comparative biology and taxonomic classification.</title>
        <authorList>
            <person name="Goeker M."/>
        </authorList>
    </citation>
    <scope>NUCLEOTIDE SEQUENCE [LARGE SCALE GENOMIC DNA]</scope>
    <source>
        <strain evidence="16 17">DSM 101688</strain>
    </source>
</reference>
<dbReference type="GO" id="GO:0008649">
    <property type="term" value="F:rRNA methyltransferase activity"/>
    <property type="evidence" value="ECO:0007669"/>
    <property type="project" value="InterPro"/>
</dbReference>
<dbReference type="PANTHER" id="PTHR22807">
    <property type="entry name" value="NOP2 YEAST -RELATED NOL1/NOP2/FMU SUN DOMAIN-CONTAINING"/>
    <property type="match status" value="1"/>
</dbReference>
<dbReference type="PROSITE" id="PS51686">
    <property type="entry name" value="SAM_MT_RSMB_NOP"/>
    <property type="match status" value="1"/>
</dbReference>
<accession>A0A4R3JHK2</accession>
<dbReference type="InterPro" id="IPR001678">
    <property type="entry name" value="MeTrfase_RsmB-F_NOP2_dom"/>
</dbReference>
<keyword evidence="7 13" id="KW-0808">Transferase</keyword>
<evidence type="ECO:0000256" key="4">
    <source>
        <dbReference type="ARBA" id="ARBA00022490"/>
    </source>
</evidence>
<dbReference type="Gene3D" id="3.40.50.150">
    <property type="entry name" value="Vaccinia Virus protein VP39"/>
    <property type="match status" value="1"/>
</dbReference>
<dbReference type="InterPro" id="IPR035926">
    <property type="entry name" value="NusB-like_sf"/>
</dbReference>
<gene>
    <name evidence="16" type="ORF">EDD55_101153</name>
</gene>
<dbReference type="Proteomes" id="UP000295304">
    <property type="component" value="Unassembled WGS sequence"/>
</dbReference>
<dbReference type="OrthoDB" id="9810297at2"/>
<feature type="domain" description="SAM-dependent MTase RsmB/NOP-type" evidence="15">
    <location>
        <begin position="132"/>
        <end position="437"/>
    </location>
</feature>
<keyword evidence="5" id="KW-0698">rRNA processing</keyword>
<dbReference type="Pfam" id="PF01029">
    <property type="entry name" value="NusB"/>
    <property type="match status" value="1"/>
</dbReference>
<dbReference type="InterPro" id="IPR006027">
    <property type="entry name" value="NusB_RsmB_TIM44"/>
</dbReference>
<evidence type="ECO:0000256" key="11">
    <source>
        <dbReference type="ARBA" id="ARBA00031088"/>
    </source>
</evidence>
<keyword evidence="9 13" id="KW-0694">RNA-binding</keyword>
<feature type="active site" description="Nucleophile" evidence="13">
    <location>
        <position position="357"/>
    </location>
</feature>
<evidence type="ECO:0000256" key="6">
    <source>
        <dbReference type="ARBA" id="ARBA00022603"/>
    </source>
</evidence>
<comment type="subcellular location">
    <subcellularLocation>
        <location evidence="2">Cytoplasm</location>
    </subcellularLocation>
</comment>
<evidence type="ECO:0000256" key="3">
    <source>
        <dbReference type="ARBA" id="ARBA00012140"/>
    </source>
</evidence>
<dbReference type="PRINTS" id="PR02008">
    <property type="entry name" value="RCMTFAMILY"/>
</dbReference>
<dbReference type="GO" id="GO:0003723">
    <property type="term" value="F:RNA binding"/>
    <property type="evidence" value="ECO:0007669"/>
    <property type="project" value="UniProtKB-UniRule"/>
</dbReference>
<keyword evidence="14" id="KW-0175">Coiled coil</keyword>
<dbReference type="InterPro" id="IPR023267">
    <property type="entry name" value="RCMT"/>
</dbReference>
<keyword evidence="6 13" id="KW-0489">Methyltransferase</keyword>
<evidence type="ECO:0000256" key="10">
    <source>
        <dbReference type="ARBA" id="ARBA00030399"/>
    </source>
</evidence>